<feature type="domain" description="Amidohydrolase-related" evidence="10">
    <location>
        <begin position="53"/>
        <end position="432"/>
    </location>
</feature>
<dbReference type="GO" id="GO:0008270">
    <property type="term" value="F:zinc ion binding"/>
    <property type="evidence" value="ECO:0007669"/>
    <property type="project" value="InterPro"/>
</dbReference>
<comment type="caution">
    <text evidence="11">The sequence shown here is derived from an EMBL/GenBank/DDBJ whole genome shotgun (WGS) entry which is preliminary data.</text>
</comment>
<accession>A0AAD9N929</accession>
<dbReference type="InterPro" id="IPR050138">
    <property type="entry name" value="DHOase/Allantoinase_Hydrolase"/>
</dbReference>
<proteinExistence type="inferred from homology"/>
<dbReference type="AlphaFoldDB" id="A0AAD9N929"/>
<comment type="pathway">
    <text evidence="3">Nitrogen metabolism; (S)-allantoin degradation; allantoate from (S)-allantoin: step 1/1.</text>
</comment>
<dbReference type="InterPro" id="IPR011059">
    <property type="entry name" value="Metal-dep_hydrolase_composite"/>
</dbReference>
<keyword evidence="9" id="KW-0862">Zinc</keyword>
<dbReference type="Proteomes" id="UP001209878">
    <property type="component" value="Unassembled WGS sequence"/>
</dbReference>
<comment type="cofactor">
    <cofactor evidence="2">
        <name>Zn(2+)</name>
        <dbReference type="ChEBI" id="CHEBI:29105"/>
    </cofactor>
</comment>
<sequence>MKLFKGRRVVLDNGQVSPASIIVDAGKITEVITGDTEKSTGEYSEVVDAGDLVLMAGVVDSHVHVNEPGRTEWEGFRTATRAAAAGGITTVIDMPLNSIPSTTTVAAFRTKVDQARDQCFVDMGFWGGVVPGNTDQLRPMVDDGICGFKCFMIHSGVDEFGFVREDDIRAALEELRGTDRVLMFHAEVETNDTAESVAGGDPCLYDTFLKSRPDSMEVQAIETVCKLCKEYGVRCHVVHLSSADAIEAIKRGKDNGAPLSVETTHHYLTLDAASVPRGATQYKCCPPIRSKHNQERLWQALKDGDIDMVVSDHSPCTADLKLMEAGDFLQAWGGIASLQFGLSLFWTHAQKVDLTLGDVARLLCEKPAALCSMGNRKGAIKVGYDADFVIWDPESTFKVEPSIIQHKNKVTPYAGETLRGVIRRTVVAGETVFENGAIPDSPKGRLVFPKQT</sequence>
<protein>
    <recommendedName>
        <fullName evidence="6">allantoinase</fullName>
        <ecNumber evidence="6">3.5.2.5</ecNumber>
    </recommendedName>
</protein>
<evidence type="ECO:0000259" key="10">
    <source>
        <dbReference type="Pfam" id="PF01979"/>
    </source>
</evidence>
<dbReference type="PANTHER" id="PTHR43668:SF2">
    <property type="entry name" value="ALLANTOINASE"/>
    <property type="match status" value="1"/>
</dbReference>
<evidence type="ECO:0000256" key="4">
    <source>
        <dbReference type="ARBA" id="ARBA00010368"/>
    </source>
</evidence>
<evidence type="ECO:0000256" key="2">
    <source>
        <dbReference type="ARBA" id="ARBA00001947"/>
    </source>
</evidence>
<dbReference type="NCBIfam" id="TIGR03178">
    <property type="entry name" value="allantoinase"/>
    <property type="match status" value="1"/>
</dbReference>
<reference evidence="11" key="1">
    <citation type="journal article" date="2023" name="Mol. Biol. Evol.">
        <title>Third-Generation Sequencing Reveals the Adaptive Role of the Epigenome in Three Deep-Sea Polychaetes.</title>
        <authorList>
            <person name="Perez M."/>
            <person name="Aroh O."/>
            <person name="Sun Y."/>
            <person name="Lan Y."/>
            <person name="Juniper S.K."/>
            <person name="Young C.R."/>
            <person name="Angers B."/>
            <person name="Qian P.Y."/>
        </authorList>
    </citation>
    <scope>NUCLEOTIDE SEQUENCE</scope>
    <source>
        <strain evidence="11">R07B-5</strain>
    </source>
</reference>
<dbReference type="InterPro" id="IPR002195">
    <property type="entry name" value="Dihydroorotase_CS"/>
</dbReference>
<dbReference type="FunFam" id="3.20.20.140:FF:000032">
    <property type="entry name" value="Allantoinase Dal1"/>
    <property type="match status" value="1"/>
</dbReference>
<name>A0AAD9N929_RIDPI</name>
<dbReference type="PANTHER" id="PTHR43668">
    <property type="entry name" value="ALLANTOINASE"/>
    <property type="match status" value="1"/>
</dbReference>
<comment type="subunit">
    <text evidence="5">Homotetramer.</text>
</comment>
<dbReference type="InterPro" id="IPR032466">
    <property type="entry name" value="Metal_Hydrolase"/>
</dbReference>
<keyword evidence="12" id="KW-1185">Reference proteome</keyword>
<dbReference type="SUPFAM" id="SSF51556">
    <property type="entry name" value="Metallo-dependent hydrolases"/>
    <property type="match status" value="1"/>
</dbReference>
<comment type="catalytic activity">
    <reaction evidence="1">
        <text>(S)-allantoin + H2O = allantoate + H(+)</text>
        <dbReference type="Rhea" id="RHEA:17029"/>
        <dbReference type="ChEBI" id="CHEBI:15377"/>
        <dbReference type="ChEBI" id="CHEBI:15378"/>
        <dbReference type="ChEBI" id="CHEBI:15678"/>
        <dbReference type="ChEBI" id="CHEBI:17536"/>
        <dbReference type="EC" id="3.5.2.5"/>
    </reaction>
</comment>
<dbReference type="GO" id="GO:0005737">
    <property type="term" value="C:cytoplasm"/>
    <property type="evidence" value="ECO:0007669"/>
    <property type="project" value="TreeGrafter"/>
</dbReference>
<evidence type="ECO:0000256" key="5">
    <source>
        <dbReference type="ARBA" id="ARBA00011881"/>
    </source>
</evidence>
<evidence type="ECO:0000313" key="11">
    <source>
        <dbReference type="EMBL" id="KAK2158604.1"/>
    </source>
</evidence>
<evidence type="ECO:0000256" key="9">
    <source>
        <dbReference type="ARBA" id="ARBA00022833"/>
    </source>
</evidence>
<dbReference type="EC" id="3.5.2.5" evidence="6"/>
<dbReference type="Pfam" id="PF01979">
    <property type="entry name" value="Amidohydro_1"/>
    <property type="match status" value="1"/>
</dbReference>
<evidence type="ECO:0000256" key="3">
    <source>
        <dbReference type="ARBA" id="ARBA00004968"/>
    </source>
</evidence>
<comment type="similarity">
    <text evidence="4">Belongs to the metallo-dependent hydrolases superfamily. Allantoinase family.</text>
</comment>
<evidence type="ECO:0000256" key="6">
    <source>
        <dbReference type="ARBA" id="ARBA00012863"/>
    </source>
</evidence>
<keyword evidence="8" id="KW-0378">Hydrolase</keyword>
<evidence type="ECO:0000313" key="12">
    <source>
        <dbReference type="Proteomes" id="UP001209878"/>
    </source>
</evidence>
<organism evidence="11 12">
    <name type="scientific">Ridgeia piscesae</name>
    <name type="common">Tubeworm</name>
    <dbReference type="NCBI Taxonomy" id="27915"/>
    <lineage>
        <taxon>Eukaryota</taxon>
        <taxon>Metazoa</taxon>
        <taxon>Spiralia</taxon>
        <taxon>Lophotrochozoa</taxon>
        <taxon>Annelida</taxon>
        <taxon>Polychaeta</taxon>
        <taxon>Sedentaria</taxon>
        <taxon>Canalipalpata</taxon>
        <taxon>Sabellida</taxon>
        <taxon>Siboglinidae</taxon>
        <taxon>Ridgeia</taxon>
    </lineage>
</organism>
<gene>
    <name evidence="11" type="ORF">NP493_1787g00005</name>
</gene>
<dbReference type="GO" id="GO:0004038">
    <property type="term" value="F:allantoinase activity"/>
    <property type="evidence" value="ECO:0007669"/>
    <property type="project" value="UniProtKB-EC"/>
</dbReference>
<evidence type="ECO:0000256" key="8">
    <source>
        <dbReference type="ARBA" id="ARBA00022801"/>
    </source>
</evidence>
<dbReference type="Gene3D" id="3.20.20.140">
    <property type="entry name" value="Metal-dependent hydrolases"/>
    <property type="match status" value="1"/>
</dbReference>
<dbReference type="GO" id="GO:0006145">
    <property type="term" value="P:purine nucleobase catabolic process"/>
    <property type="evidence" value="ECO:0007669"/>
    <property type="project" value="TreeGrafter"/>
</dbReference>
<dbReference type="EMBL" id="JAODUO010001784">
    <property type="protein sequence ID" value="KAK2158604.1"/>
    <property type="molecule type" value="Genomic_DNA"/>
</dbReference>
<evidence type="ECO:0000256" key="1">
    <source>
        <dbReference type="ARBA" id="ARBA00001756"/>
    </source>
</evidence>
<dbReference type="GO" id="GO:0050897">
    <property type="term" value="F:cobalt ion binding"/>
    <property type="evidence" value="ECO:0007669"/>
    <property type="project" value="InterPro"/>
</dbReference>
<dbReference type="InterPro" id="IPR006680">
    <property type="entry name" value="Amidohydro-rel"/>
</dbReference>
<dbReference type="InterPro" id="IPR017593">
    <property type="entry name" value="Allantoinase"/>
</dbReference>
<dbReference type="SUPFAM" id="SSF51338">
    <property type="entry name" value="Composite domain of metallo-dependent hydrolases"/>
    <property type="match status" value="1"/>
</dbReference>
<dbReference type="PROSITE" id="PS00482">
    <property type="entry name" value="DIHYDROOROTASE_1"/>
    <property type="match status" value="1"/>
</dbReference>
<keyword evidence="7" id="KW-0479">Metal-binding</keyword>
<evidence type="ECO:0000256" key="7">
    <source>
        <dbReference type="ARBA" id="ARBA00022723"/>
    </source>
</evidence>
<dbReference type="GO" id="GO:0000256">
    <property type="term" value="P:allantoin catabolic process"/>
    <property type="evidence" value="ECO:0007669"/>
    <property type="project" value="InterPro"/>
</dbReference>